<name>A0A510WLF2_ENTTH</name>
<dbReference type="GO" id="GO:0047355">
    <property type="term" value="F:CDP-glycerol glycerophosphotransferase activity"/>
    <property type="evidence" value="ECO:0007669"/>
    <property type="project" value="InterPro"/>
</dbReference>
<evidence type="ECO:0000256" key="3">
    <source>
        <dbReference type="ARBA" id="ARBA00022475"/>
    </source>
</evidence>
<keyword evidence="4 7" id="KW-0808">Transferase</keyword>
<comment type="subcellular location">
    <subcellularLocation>
        <location evidence="1">Cell membrane</location>
        <topology evidence="1">Peripheral membrane protein</topology>
    </subcellularLocation>
</comment>
<dbReference type="EMBL" id="BJUG01000009">
    <property type="protein sequence ID" value="GEK37490.1"/>
    <property type="molecule type" value="Genomic_DNA"/>
</dbReference>
<gene>
    <name evidence="7" type="ORF">ETH01_17770</name>
</gene>
<dbReference type="InterPro" id="IPR007554">
    <property type="entry name" value="Glycerophosphate_synth"/>
</dbReference>
<evidence type="ECO:0000256" key="2">
    <source>
        <dbReference type="ARBA" id="ARBA00010488"/>
    </source>
</evidence>
<accession>A0A510WLF2</accession>
<dbReference type="GO" id="GO:0005886">
    <property type="term" value="C:plasma membrane"/>
    <property type="evidence" value="ECO:0007669"/>
    <property type="project" value="UniProtKB-SubCell"/>
</dbReference>
<dbReference type="Pfam" id="PF04464">
    <property type="entry name" value="Glyphos_transf"/>
    <property type="match status" value="1"/>
</dbReference>
<evidence type="ECO:0000256" key="5">
    <source>
        <dbReference type="ARBA" id="ARBA00022944"/>
    </source>
</evidence>
<proteinExistence type="inferred from homology"/>
<comment type="caution">
    <text evidence="7">The sequence shown here is derived from an EMBL/GenBank/DDBJ whole genome shotgun (WGS) entry which is preliminary data.</text>
</comment>
<dbReference type="InterPro" id="IPR043149">
    <property type="entry name" value="TagF_N"/>
</dbReference>
<protein>
    <submittedName>
        <fullName evidence="7">CDP-glycerol--glycerophosphate glycerophosphotransferase</fullName>
    </submittedName>
</protein>
<dbReference type="InterPro" id="IPR051612">
    <property type="entry name" value="Teichoic_Acid_Biosynth"/>
</dbReference>
<dbReference type="PANTHER" id="PTHR37316">
    <property type="entry name" value="TEICHOIC ACID GLYCEROL-PHOSPHATE PRIMASE"/>
    <property type="match status" value="1"/>
</dbReference>
<keyword evidence="3" id="KW-1003">Cell membrane</keyword>
<dbReference type="Proteomes" id="UP000321361">
    <property type="component" value="Unassembled WGS sequence"/>
</dbReference>
<dbReference type="InterPro" id="IPR043148">
    <property type="entry name" value="TagF_C"/>
</dbReference>
<reference evidence="7 8" key="1">
    <citation type="submission" date="2019-07" db="EMBL/GenBank/DDBJ databases">
        <title>Whole genome shotgun sequence of Enterococcus thailandicus NBRC 101867.</title>
        <authorList>
            <person name="Hosoyama A."/>
            <person name="Uohara A."/>
            <person name="Ohji S."/>
            <person name="Ichikawa N."/>
        </authorList>
    </citation>
    <scope>NUCLEOTIDE SEQUENCE [LARGE SCALE GENOMIC DNA]</scope>
    <source>
        <strain evidence="7 8">NBRC 101867</strain>
    </source>
</reference>
<dbReference type="PANTHER" id="PTHR37316:SF3">
    <property type="entry name" value="TEICHOIC ACID GLYCEROL-PHOSPHATE TRANSFERASE"/>
    <property type="match status" value="1"/>
</dbReference>
<evidence type="ECO:0000313" key="8">
    <source>
        <dbReference type="Proteomes" id="UP000321361"/>
    </source>
</evidence>
<sequence>MSIVRRNLEIIYHRWVKKVFSLLNKHPKEKLIFFESFHGKQYSDNPRAIYEYIRENYPEYTCIWAVKKGFEAPFIENDVPYVRRMGLKWLLTMPRSKYWFFNTRMPGWMVKGKNMYVQTWHGTPLKRLGLDIKNVTMPGTDTNKYRENFKNEAARWDYLISPNAYSTEIFRSAFAYEGEILEIGYPRNDILLLPDNSEKIKQIRKKLTIAENQKVILYAPTWRDNQFIKKGAYKFDNQFPFTEILEQESDTIILTRLHYLVAEQFDPKQYGNRVIDVSSYEDISHLYLIADLLITDYSSVMFDFALTKKPMIFYMYDLDSYGQEIRGFYEGVLNQLPGPIIQKHADLISEIHAINSTSFTTNRDYRAFYQRFCIDDIDATEKLITKILGGTK</sequence>
<comment type="similarity">
    <text evidence="2">Belongs to the CDP-glycerol glycerophosphotransferase family.</text>
</comment>
<dbReference type="SUPFAM" id="SSF53756">
    <property type="entry name" value="UDP-Glycosyltransferase/glycogen phosphorylase"/>
    <property type="match status" value="1"/>
</dbReference>
<evidence type="ECO:0000256" key="1">
    <source>
        <dbReference type="ARBA" id="ARBA00004202"/>
    </source>
</evidence>
<keyword evidence="5" id="KW-0777">Teichoic acid biosynthesis</keyword>
<dbReference type="GO" id="GO:0019350">
    <property type="term" value="P:teichoic acid biosynthetic process"/>
    <property type="evidence" value="ECO:0007669"/>
    <property type="project" value="UniProtKB-KW"/>
</dbReference>
<evidence type="ECO:0000256" key="6">
    <source>
        <dbReference type="ARBA" id="ARBA00023136"/>
    </source>
</evidence>
<dbReference type="Gene3D" id="3.40.50.11820">
    <property type="match status" value="1"/>
</dbReference>
<organism evidence="7 8">
    <name type="scientific">Enterococcus thailandicus</name>
    <dbReference type="NCBI Taxonomy" id="417368"/>
    <lineage>
        <taxon>Bacteria</taxon>
        <taxon>Bacillati</taxon>
        <taxon>Bacillota</taxon>
        <taxon>Bacilli</taxon>
        <taxon>Lactobacillales</taxon>
        <taxon>Enterococcaceae</taxon>
        <taxon>Enterococcus</taxon>
    </lineage>
</organism>
<dbReference type="Gene3D" id="3.40.50.12580">
    <property type="match status" value="1"/>
</dbReference>
<dbReference type="AlphaFoldDB" id="A0A510WLF2"/>
<evidence type="ECO:0000256" key="4">
    <source>
        <dbReference type="ARBA" id="ARBA00022679"/>
    </source>
</evidence>
<dbReference type="RefSeq" id="WP_249024357.1">
    <property type="nucleotide sequence ID" value="NZ_BJUG01000009.1"/>
</dbReference>
<keyword evidence="6" id="KW-0472">Membrane</keyword>
<evidence type="ECO:0000313" key="7">
    <source>
        <dbReference type="EMBL" id="GEK37490.1"/>
    </source>
</evidence>